<dbReference type="AlphaFoldDB" id="A0A6M5Z2L2"/>
<sequence length="331" mass="35676">MPPLPPLKDFLEALQQCVMPGAGAAALVTALFLCAGRWAAALGSAVAVVVAFMWGNFTLAHLADKDPQPTWENTSRLLLWKPGETDPGFQWLPRAALVLLVVGLLSRWLGTAMSRVLPEGRWWAANLLVWFPRVVAVVVVSAWLVLGHAASAPEWAHLRWELAALMLFMWLVLDGLAREGLGGEVSAHLTAILYAASVVLLYSHNAKFMELAVLVGSAMFGTAVAVCAVPTATGAAKIAASGAIPAAVVFLPGLILGTRPAHDENKVPALCFWLIALTPLVLAPFLVPRISRRNHWLLIGLRVLLVLAPLAVAVLYAGQYEKFPFEEEPQW</sequence>
<organism evidence="2 3">
    <name type="scientific">Frigoriglobus tundricola</name>
    <dbReference type="NCBI Taxonomy" id="2774151"/>
    <lineage>
        <taxon>Bacteria</taxon>
        <taxon>Pseudomonadati</taxon>
        <taxon>Planctomycetota</taxon>
        <taxon>Planctomycetia</taxon>
        <taxon>Gemmatales</taxon>
        <taxon>Gemmataceae</taxon>
        <taxon>Frigoriglobus</taxon>
    </lineage>
</organism>
<dbReference type="KEGG" id="ftj:FTUN_7386"/>
<feature type="transmembrane region" description="Helical" evidence="1">
    <location>
        <begin position="236"/>
        <end position="255"/>
    </location>
</feature>
<feature type="transmembrane region" description="Helical" evidence="1">
    <location>
        <begin position="267"/>
        <end position="287"/>
    </location>
</feature>
<protein>
    <submittedName>
        <fullName evidence="2">Uncharacterized protein</fullName>
    </submittedName>
</protein>
<dbReference type="EMBL" id="CP053452">
    <property type="protein sequence ID" value="QJW99763.1"/>
    <property type="molecule type" value="Genomic_DNA"/>
</dbReference>
<feature type="transmembrane region" description="Helical" evidence="1">
    <location>
        <begin position="208"/>
        <end position="229"/>
    </location>
</feature>
<dbReference type="RefSeq" id="WP_171474674.1">
    <property type="nucleotide sequence ID" value="NZ_CP053452.2"/>
</dbReference>
<accession>A0A6M5Z2L2</accession>
<dbReference type="Proteomes" id="UP000503447">
    <property type="component" value="Chromosome"/>
</dbReference>
<keyword evidence="3" id="KW-1185">Reference proteome</keyword>
<keyword evidence="1" id="KW-0472">Membrane</keyword>
<feature type="transmembrane region" description="Helical" evidence="1">
    <location>
        <begin position="91"/>
        <end position="110"/>
    </location>
</feature>
<evidence type="ECO:0000313" key="2">
    <source>
        <dbReference type="EMBL" id="QJW99763.1"/>
    </source>
</evidence>
<feature type="transmembrane region" description="Helical" evidence="1">
    <location>
        <begin position="13"/>
        <end position="33"/>
    </location>
</feature>
<name>A0A6M5Z2L2_9BACT</name>
<evidence type="ECO:0000256" key="1">
    <source>
        <dbReference type="SAM" id="Phobius"/>
    </source>
</evidence>
<keyword evidence="1" id="KW-0812">Transmembrane</keyword>
<feature type="transmembrane region" description="Helical" evidence="1">
    <location>
        <begin position="185"/>
        <end position="202"/>
    </location>
</feature>
<evidence type="ECO:0000313" key="3">
    <source>
        <dbReference type="Proteomes" id="UP000503447"/>
    </source>
</evidence>
<keyword evidence="1" id="KW-1133">Transmembrane helix</keyword>
<gene>
    <name evidence="2" type="ORF">FTUN_7386</name>
</gene>
<feature type="transmembrane region" description="Helical" evidence="1">
    <location>
        <begin position="299"/>
        <end position="318"/>
    </location>
</feature>
<proteinExistence type="predicted"/>
<feature type="transmembrane region" description="Helical" evidence="1">
    <location>
        <begin position="122"/>
        <end position="145"/>
    </location>
</feature>
<feature type="transmembrane region" description="Helical" evidence="1">
    <location>
        <begin position="40"/>
        <end position="63"/>
    </location>
</feature>
<reference evidence="3" key="1">
    <citation type="submission" date="2020-05" db="EMBL/GenBank/DDBJ databases">
        <title>Frigoriglobus tundricola gen. nov., sp. nov., a psychrotolerant cellulolytic planctomycete of the family Gemmataceae with two divergent copies of 16S rRNA gene.</title>
        <authorList>
            <person name="Kulichevskaya I.S."/>
            <person name="Ivanova A.A."/>
            <person name="Naumoff D.G."/>
            <person name="Beletsky A.V."/>
            <person name="Rijpstra W.I.C."/>
            <person name="Sinninghe Damste J.S."/>
            <person name="Mardanov A.V."/>
            <person name="Ravin N.V."/>
            <person name="Dedysh S.N."/>
        </authorList>
    </citation>
    <scope>NUCLEOTIDE SEQUENCE [LARGE SCALE GENOMIC DNA]</scope>
    <source>
        <strain evidence="3">PL17</strain>
    </source>
</reference>